<dbReference type="InterPro" id="IPR050275">
    <property type="entry name" value="PGM_Phosphatase"/>
</dbReference>
<comment type="caution">
    <text evidence="1">The sequence shown here is derived from an EMBL/GenBank/DDBJ whole genome shotgun (WGS) entry which is preliminary data.</text>
</comment>
<dbReference type="Proteomes" id="UP001595947">
    <property type="component" value="Unassembled WGS sequence"/>
</dbReference>
<accession>A0ABV9YKS4</accession>
<name>A0ABV9YKS4_9PSEU</name>
<organism evidence="1 2">
    <name type="scientific">Actinomycetospora atypica</name>
    <dbReference type="NCBI Taxonomy" id="1290095"/>
    <lineage>
        <taxon>Bacteria</taxon>
        <taxon>Bacillati</taxon>
        <taxon>Actinomycetota</taxon>
        <taxon>Actinomycetes</taxon>
        <taxon>Pseudonocardiales</taxon>
        <taxon>Pseudonocardiaceae</taxon>
        <taxon>Actinomycetospora</taxon>
    </lineage>
</organism>
<gene>
    <name evidence="1" type="ORF">ACFPBZ_08520</name>
</gene>
<dbReference type="SMART" id="SM00855">
    <property type="entry name" value="PGAM"/>
    <property type="match status" value="1"/>
</dbReference>
<reference evidence="2" key="1">
    <citation type="journal article" date="2019" name="Int. J. Syst. Evol. Microbiol.">
        <title>The Global Catalogue of Microorganisms (GCM) 10K type strain sequencing project: providing services to taxonomists for standard genome sequencing and annotation.</title>
        <authorList>
            <consortium name="The Broad Institute Genomics Platform"/>
            <consortium name="The Broad Institute Genome Sequencing Center for Infectious Disease"/>
            <person name="Wu L."/>
            <person name="Ma J."/>
        </authorList>
    </citation>
    <scope>NUCLEOTIDE SEQUENCE [LARGE SCALE GENOMIC DNA]</scope>
    <source>
        <strain evidence="2">CGMCC 4.7093</strain>
    </source>
</reference>
<dbReference type="PANTHER" id="PTHR48100">
    <property type="entry name" value="BROAD-SPECIFICITY PHOSPHATASE YOR283W-RELATED"/>
    <property type="match status" value="1"/>
</dbReference>
<dbReference type="SUPFAM" id="SSF53254">
    <property type="entry name" value="Phosphoglycerate mutase-like"/>
    <property type="match status" value="1"/>
</dbReference>
<dbReference type="RefSeq" id="WP_378035601.1">
    <property type="nucleotide sequence ID" value="NZ_JBHSIV010000007.1"/>
</dbReference>
<dbReference type="InterPro" id="IPR029033">
    <property type="entry name" value="His_PPase_superfam"/>
</dbReference>
<protein>
    <submittedName>
        <fullName evidence="1">Histidine phosphatase family protein</fullName>
    </submittedName>
</protein>
<evidence type="ECO:0000313" key="2">
    <source>
        <dbReference type="Proteomes" id="UP001595947"/>
    </source>
</evidence>
<keyword evidence="2" id="KW-1185">Reference proteome</keyword>
<dbReference type="Gene3D" id="3.40.50.1240">
    <property type="entry name" value="Phosphoglycerate mutase-like"/>
    <property type="match status" value="1"/>
</dbReference>
<dbReference type="CDD" id="cd07067">
    <property type="entry name" value="HP_PGM_like"/>
    <property type="match status" value="1"/>
</dbReference>
<sequence>MSGGGASGATGKDAAGAWTGRGEAVPTRIVLLRHGQSPLSVERRYSGRGNPELTELGQAQAAAAAAAVAARYPTAAAIVSSPLARAASTAGAVAGALGLPVEVDDGFIETDFGSWEGLTFREAAGRDPEVHRTWLGDPSVAPPEGESFDDVERRVHTALDELLERAAGSTIVLVSHVTPIKMILKRALDAGPSLLFRLHLDLACLSVVDFWSDGGASVRLVNETSYLP</sequence>
<evidence type="ECO:0000313" key="1">
    <source>
        <dbReference type="EMBL" id="MFC5062247.1"/>
    </source>
</evidence>
<dbReference type="InterPro" id="IPR013078">
    <property type="entry name" value="His_Pase_superF_clade-1"/>
</dbReference>
<dbReference type="PANTHER" id="PTHR48100:SF62">
    <property type="entry name" value="GLUCOSYL-3-PHOSPHOGLYCERATE PHOSPHATASE"/>
    <property type="match status" value="1"/>
</dbReference>
<dbReference type="EMBL" id="JBHSIV010000007">
    <property type="protein sequence ID" value="MFC5062247.1"/>
    <property type="molecule type" value="Genomic_DNA"/>
</dbReference>
<proteinExistence type="predicted"/>
<dbReference type="Pfam" id="PF00300">
    <property type="entry name" value="His_Phos_1"/>
    <property type="match status" value="1"/>
</dbReference>